<keyword evidence="3" id="KW-1185">Reference proteome</keyword>
<comment type="caution">
    <text evidence="2">The sequence shown here is derived from an EMBL/GenBank/DDBJ whole genome shotgun (WGS) entry which is preliminary data.</text>
</comment>
<dbReference type="RefSeq" id="WP_325124407.1">
    <property type="nucleotide sequence ID" value="NZ_BAAAFN010000015.1"/>
</dbReference>
<organism evidence="2 3">
    <name type="scientific">Castellaniella daejeonensis</name>
    <dbReference type="NCBI Taxonomy" id="659013"/>
    <lineage>
        <taxon>Bacteria</taxon>
        <taxon>Pseudomonadati</taxon>
        <taxon>Pseudomonadota</taxon>
        <taxon>Betaproteobacteria</taxon>
        <taxon>Burkholderiales</taxon>
        <taxon>Alcaligenaceae</taxon>
        <taxon>Castellaniella</taxon>
    </lineage>
</organism>
<gene>
    <name evidence="2" type="ORF">GCM10009125_21890</name>
</gene>
<evidence type="ECO:0000259" key="1">
    <source>
        <dbReference type="Pfam" id="PF01048"/>
    </source>
</evidence>
<sequence>MTLELDARTAAGILRGLRASSGMRRLPRAAALFVFSIALWAWAGPGAAAPAPGSQAVAEAAAQNGRRVDDTPRMAILSAFAPELELLRARLRESQVHVVQGVEFTTGQLEGQPVVLALSGISMVNAAMNTQLLFDRFHVTHLIFSGIAGGVNPDLNIGDVSVPERWGQYLEVVMMRETAPGQYRAPASKGAFEFPPYGMMQPRAVRVQPADGAGIQEKFWFEADARMLAVARGIQSVPLRACDRDDRCLDRRPRLVVGGNGVSGQAFVDNADFRRYAFRTFQANVLDMESAACAQVAWRAGVPFIAFRSLSDLAGGGPGENEMNAFLHIAADNAAQVLLAFLRAWPG</sequence>
<evidence type="ECO:0000313" key="2">
    <source>
        <dbReference type="EMBL" id="GAA0232512.1"/>
    </source>
</evidence>
<dbReference type="Pfam" id="PF01048">
    <property type="entry name" value="PNP_UDP_1"/>
    <property type="match status" value="1"/>
</dbReference>
<dbReference type="Gene3D" id="3.40.50.1580">
    <property type="entry name" value="Nucleoside phosphorylase domain"/>
    <property type="match status" value="1"/>
</dbReference>
<dbReference type="CDD" id="cd09008">
    <property type="entry name" value="MTAN"/>
    <property type="match status" value="1"/>
</dbReference>
<reference evidence="2 3" key="1">
    <citation type="journal article" date="2019" name="Int. J. Syst. Evol. Microbiol.">
        <title>The Global Catalogue of Microorganisms (GCM) 10K type strain sequencing project: providing services to taxonomists for standard genome sequencing and annotation.</title>
        <authorList>
            <consortium name="The Broad Institute Genomics Platform"/>
            <consortium name="The Broad Institute Genome Sequencing Center for Infectious Disease"/>
            <person name="Wu L."/>
            <person name="Ma J."/>
        </authorList>
    </citation>
    <scope>NUCLEOTIDE SEQUENCE [LARGE SCALE GENOMIC DNA]</scope>
    <source>
        <strain evidence="2 3">JCM 16240</strain>
    </source>
</reference>
<dbReference type="Proteomes" id="UP001501176">
    <property type="component" value="Unassembled WGS sequence"/>
</dbReference>
<name>A0ABN0TXG6_9BURK</name>
<dbReference type="SUPFAM" id="SSF53167">
    <property type="entry name" value="Purine and uridine phosphorylases"/>
    <property type="match status" value="1"/>
</dbReference>
<dbReference type="InterPro" id="IPR000845">
    <property type="entry name" value="Nucleoside_phosphorylase_d"/>
</dbReference>
<protein>
    <submittedName>
        <fullName evidence="2">5'-methylthioadenosine/S-adenosylhomocysteine nucleosidase</fullName>
    </submittedName>
</protein>
<accession>A0ABN0TXG6</accession>
<dbReference type="EMBL" id="BAAAFN010000015">
    <property type="protein sequence ID" value="GAA0232512.1"/>
    <property type="molecule type" value="Genomic_DNA"/>
</dbReference>
<dbReference type="PANTHER" id="PTHR21234:SF42">
    <property type="entry name" value="PHOSPHORYLASE SUPERFAMILY PROTEIN"/>
    <property type="match status" value="1"/>
</dbReference>
<proteinExistence type="predicted"/>
<feature type="domain" description="Nucleoside phosphorylase" evidence="1">
    <location>
        <begin position="74"/>
        <end position="343"/>
    </location>
</feature>
<dbReference type="InterPro" id="IPR035994">
    <property type="entry name" value="Nucleoside_phosphorylase_sf"/>
</dbReference>
<dbReference type="PANTHER" id="PTHR21234">
    <property type="entry name" value="PURINE NUCLEOSIDE PHOSPHORYLASE"/>
    <property type="match status" value="1"/>
</dbReference>
<evidence type="ECO:0000313" key="3">
    <source>
        <dbReference type="Proteomes" id="UP001501176"/>
    </source>
</evidence>